<evidence type="ECO:0000256" key="6">
    <source>
        <dbReference type="ARBA" id="ARBA00022989"/>
    </source>
</evidence>
<feature type="non-terminal residue" evidence="9">
    <location>
        <position position="155"/>
    </location>
</feature>
<feature type="transmembrane region" description="Helical" evidence="8">
    <location>
        <begin position="6"/>
        <end position="28"/>
    </location>
</feature>
<reference evidence="9" key="1">
    <citation type="journal article" date="2014" name="Front. Microbiol.">
        <title>High frequency of phylogenetically diverse reductive dehalogenase-homologous genes in deep subseafloor sedimentary metagenomes.</title>
        <authorList>
            <person name="Kawai M."/>
            <person name="Futagami T."/>
            <person name="Toyoda A."/>
            <person name="Takaki Y."/>
            <person name="Nishi S."/>
            <person name="Hori S."/>
            <person name="Arai W."/>
            <person name="Tsubouchi T."/>
            <person name="Morono Y."/>
            <person name="Uchiyama I."/>
            <person name="Ito T."/>
            <person name="Fujiyama A."/>
            <person name="Inagaki F."/>
            <person name="Takami H."/>
        </authorList>
    </citation>
    <scope>NUCLEOTIDE SEQUENCE</scope>
    <source>
        <strain evidence="9">Expedition CK06-06</strain>
    </source>
</reference>
<name>X1QW96_9ZZZZ</name>
<evidence type="ECO:0000256" key="1">
    <source>
        <dbReference type="ARBA" id="ARBA00004651"/>
    </source>
</evidence>
<dbReference type="GO" id="GO:0009252">
    <property type="term" value="P:peptidoglycan biosynthetic process"/>
    <property type="evidence" value="ECO:0007669"/>
    <property type="project" value="UniProtKB-KW"/>
</dbReference>
<comment type="caution">
    <text evidence="9">The sequence shown here is derived from an EMBL/GenBank/DDBJ whole genome shotgun (WGS) entry which is preliminary data.</text>
</comment>
<keyword evidence="7 8" id="KW-0472">Membrane</keyword>
<dbReference type="GO" id="GO:0005886">
    <property type="term" value="C:plasma membrane"/>
    <property type="evidence" value="ECO:0007669"/>
    <property type="project" value="UniProtKB-SubCell"/>
</dbReference>
<dbReference type="PANTHER" id="PTHR47019:SF1">
    <property type="entry name" value="LIPID II FLIPPASE MURJ"/>
    <property type="match status" value="1"/>
</dbReference>
<organism evidence="9">
    <name type="scientific">marine sediment metagenome</name>
    <dbReference type="NCBI Taxonomy" id="412755"/>
    <lineage>
        <taxon>unclassified sequences</taxon>
        <taxon>metagenomes</taxon>
        <taxon>ecological metagenomes</taxon>
    </lineage>
</organism>
<evidence type="ECO:0000313" key="9">
    <source>
        <dbReference type="EMBL" id="GAI47549.1"/>
    </source>
</evidence>
<dbReference type="AlphaFoldDB" id="X1QW96"/>
<evidence type="ECO:0000256" key="5">
    <source>
        <dbReference type="ARBA" id="ARBA00022984"/>
    </source>
</evidence>
<keyword evidence="6 8" id="KW-1133">Transmembrane helix</keyword>
<evidence type="ECO:0000256" key="3">
    <source>
        <dbReference type="ARBA" id="ARBA00022692"/>
    </source>
</evidence>
<gene>
    <name evidence="9" type="ORF">S06H3_62309</name>
</gene>
<feature type="transmembrane region" description="Helical" evidence="8">
    <location>
        <begin position="126"/>
        <end position="147"/>
    </location>
</feature>
<feature type="transmembrane region" description="Helical" evidence="8">
    <location>
        <begin position="93"/>
        <end position="114"/>
    </location>
</feature>
<evidence type="ECO:0000256" key="8">
    <source>
        <dbReference type="SAM" id="Phobius"/>
    </source>
</evidence>
<dbReference type="EMBL" id="BARV01041046">
    <property type="protein sequence ID" value="GAI47549.1"/>
    <property type="molecule type" value="Genomic_DNA"/>
</dbReference>
<evidence type="ECO:0000256" key="2">
    <source>
        <dbReference type="ARBA" id="ARBA00022475"/>
    </source>
</evidence>
<dbReference type="PANTHER" id="PTHR47019">
    <property type="entry name" value="LIPID II FLIPPASE MURJ"/>
    <property type="match status" value="1"/>
</dbReference>
<keyword evidence="3 8" id="KW-0812">Transmembrane</keyword>
<dbReference type="Pfam" id="PF03023">
    <property type="entry name" value="MurJ"/>
    <property type="match status" value="1"/>
</dbReference>
<accession>X1QW96</accession>
<dbReference type="GO" id="GO:0015648">
    <property type="term" value="F:lipid-linked peptidoglycan transporter activity"/>
    <property type="evidence" value="ECO:0007669"/>
    <property type="project" value="TreeGrafter"/>
</dbReference>
<sequence length="155" mass="16891">AEEPAFVFAAGVVLGGVFQLSFQIPYVWRKGMRFKPLLSFTHPAVRKVARLMIPGIFGAGIYQINMAISRKLATSLVEGSAASLYYASRVQELTLGLFSIALSIALLPTLSELAVQNDTPGIKKTLAFSMKMVVFITFPAMMGLLILNRPIVQVL</sequence>
<evidence type="ECO:0000256" key="7">
    <source>
        <dbReference type="ARBA" id="ARBA00023136"/>
    </source>
</evidence>
<keyword evidence="5" id="KW-0573">Peptidoglycan synthesis</keyword>
<dbReference type="GO" id="GO:0008360">
    <property type="term" value="P:regulation of cell shape"/>
    <property type="evidence" value="ECO:0007669"/>
    <property type="project" value="UniProtKB-KW"/>
</dbReference>
<dbReference type="GO" id="GO:0034204">
    <property type="term" value="P:lipid translocation"/>
    <property type="evidence" value="ECO:0007669"/>
    <property type="project" value="TreeGrafter"/>
</dbReference>
<keyword evidence="2" id="KW-1003">Cell membrane</keyword>
<evidence type="ECO:0000256" key="4">
    <source>
        <dbReference type="ARBA" id="ARBA00022960"/>
    </source>
</evidence>
<evidence type="ECO:0008006" key="10">
    <source>
        <dbReference type="Google" id="ProtNLM"/>
    </source>
</evidence>
<protein>
    <recommendedName>
        <fullName evidence="10">Polysaccharide biosynthesis protein C-terminal domain-containing protein</fullName>
    </recommendedName>
</protein>
<feature type="non-terminal residue" evidence="9">
    <location>
        <position position="1"/>
    </location>
</feature>
<proteinExistence type="predicted"/>
<dbReference type="InterPro" id="IPR051050">
    <property type="entry name" value="Lipid_II_flippase_MurJ/MviN"/>
</dbReference>
<keyword evidence="4" id="KW-0133">Cell shape</keyword>
<comment type="subcellular location">
    <subcellularLocation>
        <location evidence="1">Cell membrane</location>
        <topology evidence="1">Multi-pass membrane protein</topology>
    </subcellularLocation>
</comment>
<dbReference type="InterPro" id="IPR004268">
    <property type="entry name" value="MurJ"/>
</dbReference>